<accession>A0ACB7EJM4</accession>
<keyword evidence="2" id="KW-1185">Reference proteome</keyword>
<comment type="caution">
    <text evidence="1">The sequence shown here is derived from an EMBL/GenBank/DDBJ whole genome shotgun (WGS) entry which is preliminary data.</text>
</comment>
<dbReference type="EMBL" id="CM024793">
    <property type="protein sequence ID" value="KAG8002392.1"/>
    <property type="molecule type" value="Genomic_DNA"/>
</dbReference>
<evidence type="ECO:0000313" key="1">
    <source>
        <dbReference type="EMBL" id="KAG8002392.1"/>
    </source>
</evidence>
<proteinExistence type="predicted"/>
<reference evidence="1" key="1">
    <citation type="submission" date="2020-04" db="EMBL/GenBank/DDBJ databases">
        <title>A chromosome-scale assembly and high-density genetic map of the yellow drum (Nibea albiflora) genome.</title>
        <authorList>
            <person name="Xu D."/>
            <person name="Zhang W."/>
            <person name="Chen R."/>
            <person name="Tan P."/>
            <person name="Wang L."/>
            <person name="Song H."/>
            <person name="Tian L."/>
            <person name="Zhu Q."/>
            <person name="Wang B."/>
        </authorList>
    </citation>
    <scope>NUCLEOTIDE SEQUENCE</scope>
    <source>
        <strain evidence="1">ZJHYS-2018</strain>
    </source>
</reference>
<dbReference type="Proteomes" id="UP000805704">
    <property type="component" value="Chromosome 5"/>
</dbReference>
<gene>
    <name evidence="1" type="primary">SLCO4A1</name>
    <name evidence="1" type="ORF">GBF38_014784</name>
</gene>
<protein>
    <submittedName>
        <fullName evidence="1">Solute carrier organic anion transporter family member 4A1</fullName>
    </submittedName>
</protein>
<organism evidence="1 2">
    <name type="scientific">Nibea albiflora</name>
    <name type="common">Yellow drum</name>
    <name type="synonym">Corvina albiflora</name>
    <dbReference type="NCBI Taxonomy" id="240163"/>
    <lineage>
        <taxon>Eukaryota</taxon>
        <taxon>Metazoa</taxon>
        <taxon>Chordata</taxon>
        <taxon>Craniata</taxon>
        <taxon>Vertebrata</taxon>
        <taxon>Euteleostomi</taxon>
        <taxon>Actinopterygii</taxon>
        <taxon>Neopterygii</taxon>
        <taxon>Teleostei</taxon>
        <taxon>Neoteleostei</taxon>
        <taxon>Acanthomorphata</taxon>
        <taxon>Eupercaria</taxon>
        <taxon>Sciaenidae</taxon>
        <taxon>Nibea</taxon>
    </lineage>
</organism>
<name>A0ACB7EJM4_NIBAL</name>
<sequence length="946" mass="102394">MPVLLNADASFSSKQELLDLQDCPLSGGPSLDTPSPPESQIGSPAGSGPRSSGSPGIDGPMRPCIFTGASTLPGQLYGVEPKPHAETPMGLKLISTDSDQLCGWGALTPKAIQVFNTPHWVLFFLCVASFLQGMIINGFINTVVTSIERRFDLRSYQAGLIASSYDIAACVCLAFVSYFGGTGHKPRWLGWGVLIMAFGSLVFALPHFTTPPYQVSLPEQTGMCSVNRTSPCRDEEGGGLSSYRFVFMLGQFLHGVGATPLYTLGVTYLDENVKSNYAPVYIGVFYTAAIVGPAAGYLLGGYFLNIYTEIHLTTELTPENPLWVGAWWIGFLAGGAAALLIAFPILGYPQQLPGSQEYVAMRVSEAHQLKDGSHTTASDPQFGKSVKDMPRSVLLLLKNPTFLFLCLAGATEATLIAGMSTFGPKFLESQFSLSASEAATWFGYMVVPAGGGGTFLGGYIVKRLNLRCRGIIRFCMMCALISLLTIFIFLIHCPNVPMAGVTAPYQSGLVEQHQLDQYKHLYDTPRKLHLRNSSYLEENLTVECNAGCSCVRELYNPVCGADGVMYYSPCHAGCSSINHTERSTGRQVYSGCSCVVGNVSWGEEGFALAGKCGSSCHHMPAFLSFLFILISFTFLCSIPALTATLRCVPDSQRSFGLGIQWIVVRTFGGIPGPIAFGSVIDISCLLWQDQCGEQGSCYLYQNSAMSQYTLIAGIIYKVLGTIFFLLASILYQPPPESPQSSCESTDHGVGDMSDLPVKDQPEDGVIVNPHARKLVTVVTVTLLYAVHDLQASETVRAMTHVINQGMAMYWGTSRWSSMEIMACFGHAGIGAMTWSPLACGIISGKYDSGIPPHSRASLKMLCHNSTEQNELARKSNILCRPLVIKKTKGKQFDYVAFLLMEEAHKQRKMAKSVHVNKDWRNASEVLLVGNEAVERTGNSGTSGIQG</sequence>
<evidence type="ECO:0000313" key="2">
    <source>
        <dbReference type="Proteomes" id="UP000805704"/>
    </source>
</evidence>